<sequence>MSDRRHSWPAPIVVISTLGLLALDAALIAWLWQAWTTPVPVAHQAAQPPLLPDMAPATLRDDELPASPGGSILSRPVFSQPRRPFQPPLLQAQPVAAPPQPPAAVAPDIVVDGILLDGSTRKAHLRKRSGPAGEWRLEGETLDGWTITAITASSVTLSLRDRAFTVELYPSARAAP</sequence>
<keyword evidence="1" id="KW-1133">Transmembrane helix</keyword>
<protein>
    <recommendedName>
        <fullName evidence="4">General secretion pathway protein GspN</fullName>
    </recommendedName>
</protein>
<keyword evidence="3" id="KW-1185">Reference proteome</keyword>
<evidence type="ECO:0000313" key="3">
    <source>
        <dbReference type="Proteomes" id="UP001221546"/>
    </source>
</evidence>
<name>A0ABY8JNJ5_9BRAD</name>
<dbReference type="EMBL" id="CP121646">
    <property type="protein sequence ID" value="WFU66683.1"/>
    <property type="molecule type" value="Genomic_DNA"/>
</dbReference>
<dbReference type="Proteomes" id="UP001221546">
    <property type="component" value="Chromosome"/>
</dbReference>
<feature type="transmembrane region" description="Helical" evidence="1">
    <location>
        <begin position="12"/>
        <end position="32"/>
    </location>
</feature>
<accession>A0ABY8JNJ5</accession>
<evidence type="ECO:0000313" key="2">
    <source>
        <dbReference type="EMBL" id="WFU66683.1"/>
    </source>
</evidence>
<keyword evidence="1" id="KW-0812">Transmembrane</keyword>
<organism evidence="2 3">
    <name type="scientific">Bradyrhizobium brasilense</name>
    <dbReference type="NCBI Taxonomy" id="1419277"/>
    <lineage>
        <taxon>Bacteria</taxon>
        <taxon>Pseudomonadati</taxon>
        <taxon>Pseudomonadota</taxon>
        <taxon>Alphaproteobacteria</taxon>
        <taxon>Hyphomicrobiales</taxon>
        <taxon>Nitrobacteraceae</taxon>
        <taxon>Bradyrhizobium</taxon>
    </lineage>
</organism>
<gene>
    <name evidence="2" type="ORF">QA636_14720</name>
</gene>
<proteinExistence type="predicted"/>
<evidence type="ECO:0008006" key="4">
    <source>
        <dbReference type="Google" id="ProtNLM"/>
    </source>
</evidence>
<evidence type="ECO:0000256" key="1">
    <source>
        <dbReference type="SAM" id="Phobius"/>
    </source>
</evidence>
<reference evidence="2 3" key="1">
    <citation type="submission" date="2023-04" db="EMBL/GenBank/DDBJ databases">
        <title>Australian commercial rhizobial inoculants.</title>
        <authorList>
            <person name="Kohlmeier M.G."/>
            <person name="O'Hara G.W."/>
            <person name="Colombi E."/>
            <person name="Ramsay J.P."/>
            <person name="Terpolilli J."/>
        </authorList>
    </citation>
    <scope>NUCLEOTIDE SEQUENCE [LARGE SCALE GENOMIC DNA]</scope>
    <source>
        <strain evidence="2 3">CB627</strain>
    </source>
</reference>
<keyword evidence="1" id="KW-0472">Membrane</keyword>
<dbReference type="RefSeq" id="WP_310885703.1">
    <property type="nucleotide sequence ID" value="NZ_CP121646.1"/>
</dbReference>